<dbReference type="AlphaFoldDB" id="A0A1R3HLE0"/>
<dbReference type="EMBL" id="AWWV01011707">
    <property type="protein sequence ID" value="OMO71092.1"/>
    <property type="molecule type" value="Genomic_DNA"/>
</dbReference>
<reference evidence="2 3" key="1">
    <citation type="submission" date="2013-09" db="EMBL/GenBank/DDBJ databases">
        <title>Corchorus capsularis genome sequencing.</title>
        <authorList>
            <person name="Alam M."/>
            <person name="Haque M.S."/>
            <person name="Islam M.S."/>
            <person name="Emdad E.M."/>
            <person name="Islam M.M."/>
            <person name="Ahmed B."/>
            <person name="Halim A."/>
            <person name="Hossen Q.M.M."/>
            <person name="Hossain M.Z."/>
            <person name="Ahmed R."/>
            <person name="Khan M.M."/>
            <person name="Islam R."/>
            <person name="Rashid M.M."/>
            <person name="Khan S.A."/>
            <person name="Rahman M.S."/>
            <person name="Alam M."/>
        </authorList>
    </citation>
    <scope>NUCLEOTIDE SEQUENCE [LARGE SCALE GENOMIC DNA]</scope>
    <source>
        <strain evidence="3">cv. CVL-1</strain>
        <tissue evidence="2">Whole seedling</tissue>
    </source>
</reference>
<name>A0A1R3HLE0_COCAP</name>
<organism evidence="2 3">
    <name type="scientific">Corchorus capsularis</name>
    <name type="common">Jute</name>
    <dbReference type="NCBI Taxonomy" id="210143"/>
    <lineage>
        <taxon>Eukaryota</taxon>
        <taxon>Viridiplantae</taxon>
        <taxon>Streptophyta</taxon>
        <taxon>Embryophyta</taxon>
        <taxon>Tracheophyta</taxon>
        <taxon>Spermatophyta</taxon>
        <taxon>Magnoliopsida</taxon>
        <taxon>eudicotyledons</taxon>
        <taxon>Gunneridae</taxon>
        <taxon>Pentapetalae</taxon>
        <taxon>rosids</taxon>
        <taxon>malvids</taxon>
        <taxon>Malvales</taxon>
        <taxon>Malvaceae</taxon>
        <taxon>Grewioideae</taxon>
        <taxon>Apeibeae</taxon>
        <taxon>Corchorus</taxon>
    </lineage>
</organism>
<dbReference type="Gramene" id="OMO71092">
    <property type="protein sequence ID" value="OMO71092"/>
    <property type="gene ID" value="CCACVL1_18447"/>
</dbReference>
<feature type="region of interest" description="Disordered" evidence="1">
    <location>
        <begin position="1"/>
        <end position="39"/>
    </location>
</feature>
<feature type="compositionally biased region" description="Basic and acidic residues" evidence="1">
    <location>
        <begin position="1"/>
        <end position="14"/>
    </location>
</feature>
<evidence type="ECO:0000313" key="2">
    <source>
        <dbReference type="EMBL" id="OMO71092.1"/>
    </source>
</evidence>
<protein>
    <submittedName>
        <fullName evidence="2">Uncharacterized protein</fullName>
    </submittedName>
</protein>
<gene>
    <name evidence="2" type="ORF">CCACVL1_18447</name>
</gene>
<proteinExistence type="predicted"/>
<dbReference type="Proteomes" id="UP000188268">
    <property type="component" value="Unassembled WGS sequence"/>
</dbReference>
<accession>A0A1R3HLE0</accession>
<evidence type="ECO:0000313" key="3">
    <source>
        <dbReference type="Proteomes" id="UP000188268"/>
    </source>
</evidence>
<evidence type="ECO:0000256" key="1">
    <source>
        <dbReference type="SAM" id="MobiDB-lite"/>
    </source>
</evidence>
<keyword evidence="3" id="KW-1185">Reference proteome</keyword>
<sequence>MANKSHTMEVEKIHGVSTASDKSPTARFSGPYIEDVKTT</sequence>
<comment type="caution">
    <text evidence="2">The sequence shown here is derived from an EMBL/GenBank/DDBJ whole genome shotgun (WGS) entry which is preliminary data.</text>
</comment>